<evidence type="ECO:0000259" key="2">
    <source>
        <dbReference type="Pfam" id="PF07331"/>
    </source>
</evidence>
<evidence type="ECO:0000256" key="1">
    <source>
        <dbReference type="SAM" id="Phobius"/>
    </source>
</evidence>
<accession>A0A545T7S8</accession>
<feature type="transmembrane region" description="Helical" evidence="1">
    <location>
        <begin position="106"/>
        <end position="124"/>
    </location>
</feature>
<evidence type="ECO:0000313" key="3">
    <source>
        <dbReference type="EMBL" id="TQV73252.1"/>
    </source>
</evidence>
<dbReference type="InterPro" id="IPR009936">
    <property type="entry name" value="DUF1468"/>
</dbReference>
<keyword evidence="1" id="KW-0812">Transmembrane</keyword>
<gene>
    <name evidence="3" type="ORF">FKG95_24850</name>
</gene>
<feature type="transmembrane region" description="Helical" evidence="1">
    <location>
        <begin position="136"/>
        <end position="153"/>
    </location>
</feature>
<proteinExistence type="predicted"/>
<reference evidence="3 4" key="1">
    <citation type="submission" date="2019-06" db="EMBL/GenBank/DDBJ databases">
        <title>Whole genome sequence for Rhodospirillaceae sp. R148.</title>
        <authorList>
            <person name="Wang G."/>
        </authorList>
    </citation>
    <scope>NUCLEOTIDE SEQUENCE [LARGE SCALE GENOMIC DNA]</scope>
    <source>
        <strain evidence="3 4">R148</strain>
    </source>
</reference>
<comment type="caution">
    <text evidence="3">The sequence shown here is derived from an EMBL/GenBank/DDBJ whole genome shotgun (WGS) entry which is preliminary data.</text>
</comment>
<sequence>MANQRADRVTGIFFFLLGVAVLGGSLAMPDFQEQGASVYEAPGLTPALLGFALAVSGLLLAFRRSRTAHEESLPDLRMPESRKRVLLAVVLTLIYALGLLGRVPFIAATAIFVFSFTLSFEHLIDKDRAKLPRRAAIAALLAAAVSVAISFLFQDLFLVQLP</sequence>
<feature type="domain" description="DUF1468" evidence="2">
    <location>
        <begin position="9"/>
        <end position="162"/>
    </location>
</feature>
<dbReference type="EMBL" id="VHSH01000011">
    <property type="protein sequence ID" value="TQV73252.1"/>
    <property type="molecule type" value="Genomic_DNA"/>
</dbReference>
<feature type="transmembrane region" description="Helical" evidence="1">
    <location>
        <begin position="43"/>
        <end position="62"/>
    </location>
</feature>
<dbReference type="RefSeq" id="WP_142899152.1">
    <property type="nucleotide sequence ID" value="NZ_ML660062.1"/>
</dbReference>
<dbReference type="Proteomes" id="UP000315252">
    <property type="component" value="Unassembled WGS sequence"/>
</dbReference>
<organism evidence="3 4">
    <name type="scientific">Denitrobaculum tricleocarpae</name>
    <dbReference type="NCBI Taxonomy" id="2591009"/>
    <lineage>
        <taxon>Bacteria</taxon>
        <taxon>Pseudomonadati</taxon>
        <taxon>Pseudomonadota</taxon>
        <taxon>Alphaproteobacteria</taxon>
        <taxon>Rhodospirillales</taxon>
        <taxon>Rhodospirillaceae</taxon>
        <taxon>Denitrobaculum</taxon>
    </lineage>
</organism>
<dbReference type="Pfam" id="PF07331">
    <property type="entry name" value="TctB"/>
    <property type="match status" value="1"/>
</dbReference>
<name>A0A545T7S8_9PROT</name>
<protein>
    <submittedName>
        <fullName evidence="3">Tripartite tricarboxylate transporter TctB family protein</fullName>
    </submittedName>
</protein>
<evidence type="ECO:0000313" key="4">
    <source>
        <dbReference type="Proteomes" id="UP000315252"/>
    </source>
</evidence>
<feature type="transmembrane region" description="Helical" evidence="1">
    <location>
        <begin position="83"/>
        <end position="100"/>
    </location>
</feature>
<keyword evidence="1" id="KW-0472">Membrane</keyword>
<keyword evidence="4" id="KW-1185">Reference proteome</keyword>
<dbReference type="AlphaFoldDB" id="A0A545T7S8"/>
<keyword evidence="1" id="KW-1133">Transmembrane helix</keyword>
<dbReference type="OrthoDB" id="6195486at2"/>